<dbReference type="Pfam" id="PF00170">
    <property type="entry name" value="bZIP_1"/>
    <property type="match status" value="1"/>
</dbReference>
<dbReference type="PROSITE" id="PS00036">
    <property type="entry name" value="BZIP_BASIC"/>
    <property type="match status" value="1"/>
</dbReference>
<dbReference type="PROSITE" id="PS50217">
    <property type="entry name" value="BZIP"/>
    <property type="match status" value="1"/>
</dbReference>
<name>A0ABQ9N3E0_HEVBR</name>
<feature type="domain" description="BZIP" evidence="9">
    <location>
        <begin position="250"/>
        <end position="305"/>
    </location>
</feature>
<feature type="compositionally biased region" description="Acidic residues" evidence="8">
    <location>
        <begin position="231"/>
        <end position="244"/>
    </location>
</feature>
<evidence type="ECO:0000256" key="2">
    <source>
        <dbReference type="ARBA" id="ARBA00007163"/>
    </source>
</evidence>
<feature type="compositionally biased region" description="Polar residues" evidence="8">
    <location>
        <begin position="90"/>
        <end position="108"/>
    </location>
</feature>
<evidence type="ECO:0000256" key="5">
    <source>
        <dbReference type="ARBA" id="ARBA00023163"/>
    </source>
</evidence>
<dbReference type="Pfam" id="PF12498">
    <property type="entry name" value="bZIP_C"/>
    <property type="match status" value="1"/>
</dbReference>
<dbReference type="InterPro" id="IPR020983">
    <property type="entry name" value="Basic_leucine-zipper_C"/>
</dbReference>
<dbReference type="Gene3D" id="1.20.5.170">
    <property type="match status" value="1"/>
</dbReference>
<protein>
    <recommendedName>
        <fullName evidence="9">BZIP domain-containing protein</fullName>
    </recommendedName>
</protein>
<evidence type="ECO:0000259" key="9">
    <source>
        <dbReference type="PROSITE" id="PS50217"/>
    </source>
</evidence>
<keyword evidence="3" id="KW-0805">Transcription regulation</keyword>
<feature type="region of interest" description="Disordered" evidence="8">
    <location>
        <begin position="151"/>
        <end position="250"/>
    </location>
</feature>
<feature type="compositionally biased region" description="Basic and acidic residues" evidence="8">
    <location>
        <begin position="76"/>
        <end position="89"/>
    </location>
</feature>
<accession>A0ABQ9N3E0</accession>
<feature type="compositionally biased region" description="Polar residues" evidence="8">
    <location>
        <begin position="207"/>
        <end position="228"/>
    </location>
</feature>
<organism evidence="10 11">
    <name type="scientific">Hevea brasiliensis</name>
    <name type="common">Para rubber tree</name>
    <name type="synonym">Siphonia brasiliensis</name>
    <dbReference type="NCBI Taxonomy" id="3981"/>
    <lineage>
        <taxon>Eukaryota</taxon>
        <taxon>Viridiplantae</taxon>
        <taxon>Streptophyta</taxon>
        <taxon>Embryophyta</taxon>
        <taxon>Tracheophyta</taxon>
        <taxon>Spermatophyta</taxon>
        <taxon>Magnoliopsida</taxon>
        <taxon>eudicotyledons</taxon>
        <taxon>Gunneridae</taxon>
        <taxon>Pentapetalae</taxon>
        <taxon>rosids</taxon>
        <taxon>fabids</taxon>
        <taxon>Malpighiales</taxon>
        <taxon>Euphorbiaceae</taxon>
        <taxon>Crotonoideae</taxon>
        <taxon>Micrandreae</taxon>
        <taxon>Hevea</taxon>
    </lineage>
</organism>
<evidence type="ECO:0000256" key="3">
    <source>
        <dbReference type="ARBA" id="ARBA00023015"/>
    </source>
</evidence>
<feature type="compositionally biased region" description="Pro residues" evidence="8">
    <location>
        <begin position="16"/>
        <end position="27"/>
    </location>
</feature>
<dbReference type="InterPro" id="IPR046347">
    <property type="entry name" value="bZIP_sf"/>
</dbReference>
<feature type="compositionally biased region" description="Low complexity" evidence="8">
    <location>
        <begin position="58"/>
        <end position="74"/>
    </location>
</feature>
<feature type="region of interest" description="Disordered" evidence="8">
    <location>
        <begin position="58"/>
        <end position="128"/>
    </location>
</feature>
<keyword evidence="7" id="KW-0175">Coiled coil</keyword>
<reference evidence="10" key="1">
    <citation type="journal article" date="2023" name="Plant Biotechnol. J.">
        <title>Chromosome-level wild Hevea brasiliensis genome provides new tools for genomic-assisted breeding and valuable loci to elevate rubber yield.</title>
        <authorList>
            <person name="Cheng H."/>
            <person name="Song X."/>
            <person name="Hu Y."/>
            <person name="Wu T."/>
            <person name="Yang Q."/>
            <person name="An Z."/>
            <person name="Feng S."/>
            <person name="Deng Z."/>
            <person name="Wu W."/>
            <person name="Zeng X."/>
            <person name="Tu M."/>
            <person name="Wang X."/>
            <person name="Huang H."/>
        </authorList>
    </citation>
    <scope>NUCLEOTIDE SEQUENCE</scope>
    <source>
        <strain evidence="10">MT/VB/25A 57/8</strain>
    </source>
</reference>
<dbReference type="Proteomes" id="UP001174677">
    <property type="component" value="Chromosome 3"/>
</dbReference>
<feature type="region of interest" description="Disordered" evidence="8">
    <location>
        <begin position="1"/>
        <end position="41"/>
    </location>
</feature>
<evidence type="ECO:0000256" key="1">
    <source>
        <dbReference type="ARBA" id="ARBA00004123"/>
    </source>
</evidence>
<dbReference type="InterPro" id="IPR004827">
    <property type="entry name" value="bZIP"/>
</dbReference>
<dbReference type="SMART" id="SM00338">
    <property type="entry name" value="BRLZ"/>
    <property type="match status" value="1"/>
</dbReference>
<sequence>MDRVFSVGEISDQFWSPPPPPPPPPSAQPDDSSKMNRSASEWAFQRFLQEASVVAVSASASASDSSPQSSSAPAGDKSEVVEIKDKDNDSFSVANDKTTASSSFSNGRCTPPFNVAAAPSAPPNIPMDSEEYQAFLKSKLNLACAAAALSLASGQKPQDSSARADSGSQASNASQLGSHATSKEAAAGGDLSRSQLVDANGPVGISSLPNAQKNSGATVKATTSGSSREQSEDDENEGETEITENMDPADAKRVRRMLSNRESARRSRRRKQAHLTELETQVAQLGVENSSLLKRLSEINQKYNEAAVDNRVLKADVETLRAKVKMAEETVKRITGVNPIFHAMPEISTISMPSFDGSPSDTSTDAAVPVQDDPKHHFYQPPNNAMSTHDPQVNNALADVSSVENVQLHSGAAGLTENKLGRTASLQRVASLEHLQKRIRGSATPFGPQFNGEQQ</sequence>
<feature type="coiled-coil region" evidence="7">
    <location>
        <begin position="261"/>
        <end position="330"/>
    </location>
</feature>
<evidence type="ECO:0000256" key="8">
    <source>
        <dbReference type="SAM" id="MobiDB-lite"/>
    </source>
</evidence>
<keyword evidence="5" id="KW-0804">Transcription</keyword>
<dbReference type="PANTHER" id="PTHR46408:SF10">
    <property type="entry name" value="BASIC LEUCINE ZIPPER 63"/>
    <property type="match status" value="1"/>
</dbReference>
<comment type="subcellular location">
    <subcellularLocation>
        <location evidence="1">Nucleus</location>
    </subcellularLocation>
</comment>
<evidence type="ECO:0000256" key="4">
    <source>
        <dbReference type="ARBA" id="ARBA00023125"/>
    </source>
</evidence>
<evidence type="ECO:0000256" key="6">
    <source>
        <dbReference type="ARBA" id="ARBA00023242"/>
    </source>
</evidence>
<evidence type="ECO:0000313" key="11">
    <source>
        <dbReference type="Proteomes" id="UP001174677"/>
    </source>
</evidence>
<evidence type="ECO:0000313" key="10">
    <source>
        <dbReference type="EMBL" id="KAJ9185843.1"/>
    </source>
</evidence>
<keyword evidence="6" id="KW-0539">Nucleus</keyword>
<keyword evidence="4" id="KW-0238">DNA-binding</keyword>
<dbReference type="SUPFAM" id="SSF57959">
    <property type="entry name" value="Leucine zipper domain"/>
    <property type="match status" value="1"/>
</dbReference>
<comment type="caution">
    <text evidence="10">The sequence shown here is derived from an EMBL/GenBank/DDBJ whole genome shotgun (WGS) entry which is preliminary data.</text>
</comment>
<evidence type="ECO:0000256" key="7">
    <source>
        <dbReference type="SAM" id="Coils"/>
    </source>
</evidence>
<dbReference type="PANTHER" id="PTHR46408">
    <property type="entry name" value="BASIC LEUCINE ZIPPER 63"/>
    <property type="match status" value="1"/>
</dbReference>
<feature type="compositionally biased region" description="Polar residues" evidence="8">
    <location>
        <begin position="155"/>
        <end position="180"/>
    </location>
</feature>
<gene>
    <name evidence="10" type="ORF">P3X46_005430</name>
</gene>
<keyword evidence="11" id="KW-1185">Reference proteome</keyword>
<proteinExistence type="inferred from homology"/>
<comment type="similarity">
    <text evidence="2">Belongs to the bZIP family.</text>
</comment>
<dbReference type="EMBL" id="JARPOI010000003">
    <property type="protein sequence ID" value="KAJ9185843.1"/>
    <property type="molecule type" value="Genomic_DNA"/>
</dbReference>